<protein>
    <submittedName>
        <fullName evidence="2">Uncharacterized protein</fullName>
    </submittedName>
</protein>
<evidence type="ECO:0000313" key="3">
    <source>
        <dbReference type="Proteomes" id="UP000058925"/>
    </source>
</evidence>
<dbReference type="AlphaFoldDB" id="A0A654LWP2"/>
<proteinExistence type="predicted"/>
<dbReference type="KEGG" id="taa:NMY3_01665"/>
<sequence>MEIHSNHQSGDPSGSRNPTEVGQQSPVKTEEIAAMQQTKKLSGLVGFLSTMPFIFSCCSKSTDEYDKRGRIDFQIPTMIF</sequence>
<evidence type="ECO:0000313" key="2">
    <source>
        <dbReference type="EMBL" id="ALI35868.1"/>
    </source>
</evidence>
<dbReference type="EMBL" id="CP012850">
    <property type="protein sequence ID" value="ALI35868.1"/>
    <property type="molecule type" value="Genomic_DNA"/>
</dbReference>
<name>A0A654LWP2_9ARCH</name>
<feature type="compositionally biased region" description="Polar residues" evidence="1">
    <location>
        <begin position="1"/>
        <end position="27"/>
    </location>
</feature>
<gene>
    <name evidence="2" type="ORF">NMY3_01665</name>
</gene>
<evidence type="ECO:0000256" key="1">
    <source>
        <dbReference type="SAM" id="MobiDB-lite"/>
    </source>
</evidence>
<feature type="region of interest" description="Disordered" evidence="1">
    <location>
        <begin position="1"/>
        <end position="29"/>
    </location>
</feature>
<reference evidence="3" key="1">
    <citation type="submission" date="2015-10" db="EMBL/GenBank/DDBJ databases">
        <title>Niche specialization of a soil ammonia-oxidizing archaeon, Candidatus Nitrosocosmicus oleophilus.</title>
        <authorList>
            <person name="Jung M.-Y."/>
            <person name="Rhee S.-K."/>
        </authorList>
    </citation>
    <scope>NUCLEOTIDE SEQUENCE [LARGE SCALE GENOMIC DNA]</scope>
    <source>
        <strain evidence="3">MY3</strain>
    </source>
</reference>
<accession>A0A654LWP2</accession>
<dbReference type="Proteomes" id="UP000058925">
    <property type="component" value="Chromosome"/>
</dbReference>
<keyword evidence="3" id="KW-1185">Reference proteome</keyword>
<organism evidence="2 3">
    <name type="scientific">Candidatus Nitrosocosmicus oleophilus</name>
    <dbReference type="NCBI Taxonomy" id="1353260"/>
    <lineage>
        <taxon>Archaea</taxon>
        <taxon>Nitrososphaerota</taxon>
        <taxon>Nitrososphaeria</taxon>
        <taxon>Nitrososphaerales</taxon>
        <taxon>Nitrososphaeraceae</taxon>
        <taxon>Candidatus Nitrosocosmicus</taxon>
    </lineage>
</organism>